<comment type="similarity">
    <text evidence="1">Belongs to the metallo-beta-lactamase superfamily. Class-B beta-lactamase family.</text>
</comment>
<dbReference type="PANTHER" id="PTHR42951">
    <property type="entry name" value="METALLO-BETA-LACTAMASE DOMAIN-CONTAINING"/>
    <property type="match status" value="1"/>
</dbReference>
<organism evidence="4 5">
    <name type="scientific">Spectribacter acetivorans</name>
    <dbReference type="NCBI Taxonomy" id="3075603"/>
    <lineage>
        <taxon>Bacteria</taxon>
        <taxon>Pseudomonadati</taxon>
        <taxon>Pseudomonadota</taxon>
        <taxon>Gammaproteobacteria</taxon>
        <taxon>Salinisphaerales</taxon>
        <taxon>Salinisphaeraceae</taxon>
        <taxon>Spectribacter</taxon>
    </lineage>
</organism>
<evidence type="ECO:0000256" key="1">
    <source>
        <dbReference type="ARBA" id="ARBA00005250"/>
    </source>
</evidence>
<dbReference type="Pfam" id="PF00753">
    <property type="entry name" value="Lactamase_B"/>
    <property type="match status" value="1"/>
</dbReference>
<dbReference type="InterPro" id="IPR030811">
    <property type="entry name" value="SoxH-rel_PQQ_1"/>
</dbReference>
<accession>A0ABU3B7Z9</accession>
<sequence length="312" mass="33926">MTRWFLLLAALVWPLTAAADNPYELTPKQVADNTYVFVGALEHFSYDNLGNIVNTGFIVTDDGVVVIDTGPSRLYGEAMREAIAGVTDKPVVQVYITHHHPDHYLGNQAFADVDIGALSGTIEQIRAIGADLTTNMYNLVGGAMRGTESLPPTQEVTAGSRVTVGGHELELIGMQGHTGADLAILDHTTGVLFAGDLAFLNRTPTTPNADMTTWVETLHTLSQREFTTLVPGHGPVRDDAEAIAQTQAYLSWLWRNLNAAAGHGLDMPEVMMQALPYRWRGLAVIVPEFRRSVSHLYPDIEADVLEPVAGQK</sequence>
<evidence type="ECO:0000313" key="4">
    <source>
        <dbReference type="EMBL" id="MDT0618140.1"/>
    </source>
</evidence>
<dbReference type="PANTHER" id="PTHR42951:SF4">
    <property type="entry name" value="ACYL-COENZYME A THIOESTERASE MBLAC2"/>
    <property type="match status" value="1"/>
</dbReference>
<proteinExistence type="inferred from homology"/>
<dbReference type="CDD" id="cd16282">
    <property type="entry name" value="metallo-hydrolase-like_MBL-fold"/>
    <property type="match status" value="1"/>
</dbReference>
<dbReference type="Gene3D" id="3.60.15.10">
    <property type="entry name" value="Ribonuclease Z/Hydroxyacylglutathione hydrolase-like"/>
    <property type="match status" value="1"/>
</dbReference>
<dbReference type="Proteomes" id="UP001259982">
    <property type="component" value="Unassembled WGS sequence"/>
</dbReference>
<dbReference type="SMART" id="SM00849">
    <property type="entry name" value="Lactamase_B"/>
    <property type="match status" value="1"/>
</dbReference>
<protein>
    <submittedName>
        <fullName evidence="4">Quinoprotein relay system zinc metallohydrolase 1</fullName>
    </submittedName>
</protein>
<dbReference type="SUPFAM" id="SSF56281">
    <property type="entry name" value="Metallo-hydrolase/oxidoreductase"/>
    <property type="match status" value="1"/>
</dbReference>
<dbReference type="InterPro" id="IPR036866">
    <property type="entry name" value="RibonucZ/Hydroxyglut_hydro"/>
</dbReference>
<keyword evidence="2" id="KW-0732">Signal</keyword>
<dbReference type="NCBIfam" id="TIGR04558">
    <property type="entry name" value="SoxH_rel_PQQ_1"/>
    <property type="match status" value="1"/>
</dbReference>
<dbReference type="EMBL" id="JAVRHY010000004">
    <property type="protein sequence ID" value="MDT0618140.1"/>
    <property type="molecule type" value="Genomic_DNA"/>
</dbReference>
<gene>
    <name evidence="4" type="ORF">RM531_06615</name>
</gene>
<dbReference type="InterPro" id="IPR001279">
    <property type="entry name" value="Metallo-B-lactamas"/>
</dbReference>
<evidence type="ECO:0000313" key="5">
    <source>
        <dbReference type="Proteomes" id="UP001259982"/>
    </source>
</evidence>
<reference evidence="4 5" key="1">
    <citation type="submission" date="2023-09" db="EMBL/GenBank/DDBJ databases">
        <authorList>
            <person name="Rey-Velasco X."/>
        </authorList>
    </citation>
    <scope>NUCLEOTIDE SEQUENCE [LARGE SCALE GENOMIC DNA]</scope>
    <source>
        <strain evidence="4 5">P385</strain>
    </source>
</reference>
<feature type="domain" description="Metallo-beta-lactamase" evidence="3">
    <location>
        <begin position="52"/>
        <end position="233"/>
    </location>
</feature>
<feature type="signal peptide" evidence="2">
    <location>
        <begin position="1"/>
        <end position="19"/>
    </location>
</feature>
<evidence type="ECO:0000256" key="2">
    <source>
        <dbReference type="SAM" id="SignalP"/>
    </source>
</evidence>
<dbReference type="InterPro" id="IPR050855">
    <property type="entry name" value="NDM-1-like"/>
</dbReference>
<evidence type="ECO:0000259" key="3">
    <source>
        <dbReference type="SMART" id="SM00849"/>
    </source>
</evidence>
<keyword evidence="5" id="KW-1185">Reference proteome</keyword>
<feature type="chain" id="PRO_5045174812" evidence="2">
    <location>
        <begin position="20"/>
        <end position="312"/>
    </location>
</feature>
<comment type="caution">
    <text evidence="4">The sequence shown here is derived from an EMBL/GenBank/DDBJ whole genome shotgun (WGS) entry which is preliminary data.</text>
</comment>
<name>A0ABU3B7Z9_9GAMM</name>
<dbReference type="RefSeq" id="WP_311658202.1">
    <property type="nucleotide sequence ID" value="NZ_JAVRHY010000004.1"/>
</dbReference>